<organism evidence="1">
    <name type="scientific">Rhizobium leguminosarum bv. viciae</name>
    <dbReference type="NCBI Taxonomy" id="387"/>
    <lineage>
        <taxon>Bacteria</taxon>
        <taxon>Pseudomonadati</taxon>
        <taxon>Pseudomonadota</taxon>
        <taxon>Alphaproteobacteria</taxon>
        <taxon>Hyphomicrobiales</taxon>
        <taxon>Rhizobiaceae</taxon>
        <taxon>Rhizobium/Agrobacterium group</taxon>
        <taxon>Rhizobium</taxon>
    </lineage>
</organism>
<name>A0A0U3JJE2_RHILV</name>
<dbReference type="AlphaFoldDB" id="A0A0U3JJE2"/>
<proteinExistence type="predicted"/>
<accession>A0A0U3JJE2</accession>
<protein>
    <submittedName>
        <fullName evidence="1">Uncharacterized protein</fullName>
    </submittedName>
</protein>
<dbReference type="EMBL" id="KT944070">
    <property type="protein sequence ID" value="ALU64395.1"/>
    <property type="molecule type" value="Genomic_DNA"/>
</dbReference>
<sequence length="77" mass="8399">MHISIVDLRLGCRLKRDAVLFVELDAVVPLWGFEQHCAECSAMHDAIATISGGKLQRIEVVPPDHIVSSLTSCVRSG</sequence>
<evidence type="ECO:0000313" key="1">
    <source>
        <dbReference type="EMBL" id="ALU64395.1"/>
    </source>
</evidence>
<reference evidence="1" key="1">
    <citation type="submission" date="2015-10" db="EMBL/GenBank/DDBJ databases">
        <title>Comparative analysis of sym-gene organization in Rhizobium leguminosarum bv. viciae strains, isolated from different host plants and demonstrating clear differences in symbiotic specificity.</title>
        <authorList>
            <person name="Chirak E.R."/>
            <person name="Kimeklis A.K."/>
            <person name="Andronov E.E."/>
        </authorList>
    </citation>
    <scope>NUCLEOTIDE SEQUENCE</scope>
    <source>
        <strain evidence="1">Vaf12</strain>
    </source>
</reference>